<dbReference type="RefSeq" id="WP_211532578.1">
    <property type="nucleotide sequence ID" value="NZ_CP058560.1"/>
</dbReference>
<dbReference type="EMBL" id="CP058560">
    <property type="protein sequence ID" value="QUH23622.1"/>
    <property type="molecule type" value="Genomic_DNA"/>
</dbReference>
<sequence length="59" mass="7094">MEKDNSKSKTSKSDEKEKKIETCYTCNEKFDISADDFSHYHYGKYPMCDYCSQFYGFYK</sequence>
<organism evidence="1 2">
    <name type="scientific">Methanobacterium alkalithermotolerans</name>
    <dbReference type="NCBI Taxonomy" id="2731220"/>
    <lineage>
        <taxon>Archaea</taxon>
        <taxon>Methanobacteriati</taxon>
        <taxon>Methanobacteriota</taxon>
        <taxon>Methanomada group</taxon>
        <taxon>Methanobacteria</taxon>
        <taxon>Methanobacteriales</taxon>
        <taxon>Methanobacteriaceae</taxon>
        <taxon>Methanobacterium</taxon>
    </lineage>
</organism>
<accession>A0A8T8K728</accession>
<gene>
    <name evidence="1" type="ORF">HYG87_07530</name>
</gene>
<dbReference type="AlphaFoldDB" id="A0A8T8K728"/>
<dbReference type="KEGG" id="meme:HYG87_07530"/>
<name>A0A8T8K728_9EURY</name>
<proteinExistence type="predicted"/>
<evidence type="ECO:0000313" key="1">
    <source>
        <dbReference type="EMBL" id="QUH23622.1"/>
    </source>
</evidence>
<evidence type="ECO:0000313" key="2">
    <source>
        <dbReference type="Proteomes" id="UP000681041"/>
    </source>
</evidence>
<dbReference type="OrthoDB" id="73058at2157"/>
<dbReference type="GeneID" id="64820605"/>
<keyword evidence="2" id="KW-1185">Reference proteome</keyword>
<dbReference type="Proteomes" id="UP000681041">
    <property type="component" value="Chromosome"/>
</dbReference>
<reference evidence="1" key="1">
    <citation type="submission" date="2020-07" db="EMBL/GenBank/DDBJ databases">
        <title>Methanobacterium. sp. MethCan genome.</title>
        <authorList>
            <person name="Postec A."/>
            <person name="Quemeneur M."/>
        </authorList>
    </citation>
    <scope>NUCLEOTIDE SEQUENCE</scope>
    <source>
        <strain evidence="1">MethCAN</strain>
    </source>
</reference>
<protein>
    <submittedName>
        <fullName evidence="1">Uncharacterized protein</fullName>
    </submittedName>
</protein>